<evidence type="ECO:0000256" key="6">
    <source>
        <dbReference type="SAM" id="SignalP"/>
    </source>
</evidence>
<dbReference type="Gene3D" id="1.25.40.390">
    <property type="match status" value="1"/>
</dbReference>
<name>A0A7J5TT24_9BACT</name>
<evidence type="ECO:0000313" key="9">
    <source>
        <dbReference type="EMBL" id="KAB7726698.1"/>
    </source>
</evidence>
<dbReference type="GO" id="GO:0009279">
    <property type="term" value="C:cell outer membrane"/>
    <property type="evidence" value="ECO:0007669"/>
    <property type="project" value="UniProtKB-SubCell"/>
</dbReference>
<dbReference type="Proteomes" id="UP000488299">
    <property type="component" value="Unassembled WGS sequence"/>
</dbReference>
<accession>A0A7J5TT24</accession>
<organism evidence="9 10">
    <name type="scientific">Rudanella paleaurantiibacter</name>
    <dbReference type="NCBI Taxonomy" id="2614655"/>
    <lineage>
        <taxon>Bacteria</taxon>
        <taxon>Pseudomonadati</taxon>
        <taxon>Bacteroidota</taxon>
        <taxon>Cytophagia</taxon>
        <taxon>Cytophagales</taxon>
        <taxon>Cytophagaceae</taxon>
        <taxon>Rudanella</taxon>
    </lineage>
</organism>
<gene>
    <name evidence="9" type="ORF">F5984_24030</name>
</gene>
<keyword evidence="4" id="KW-0472">Membrane</keyword>
<reference evidence="9 10" key="1">
    <citation type="submission" date="2019-10" db="EMBL/GenBank/DDBJ databases">
        <title>Rudanella paleaurantiibacter sp. nov., isolated from sludge.</title>
        <authorList>
            <person name="Xu S.Q."/>
        </authorList>
    </citation>
    <scope>NUCLEOTIDE SEQUENCE [LARGE SCALE GENOMIC DNA]</scope>
    <source>
        <strain evidence="9 10">HX-22-17</strain>
    </source>
</reference>
<evidence type="ECO:0000256" key="3">
    <source>
        <dbReference type="ARBA" id="ARBA00022729"/>
    </source>
</evidence>
<dbReference type="InterPro" id="IPR012944">
    <property type="entry name" value="SusD_RagB_dom"/>
</dbReference>
<dbReference type="RefSeq" id="WP_152126771.1">
    <property type="nucleotide sequence ID" value="NZ_WELI01000014.1"/>
</dbReference>
<dbReference type="InterPro" id="IPR011990">
    <property type="entry name" value="TPR-like_helical_dom_sf"/>
</dbReference>
<dbReference type="Pfam" id="PF14322">
    <property type="entry name" value="SusD-like_3"/>
    <property type="match status" value="1"/>
</dbReference>
<feature type="signal peptide" evidence="6">
    <location>
        <begin position="1"/>
        <end position="20"/>
    </location>
</feature>
<evidence type="ECO:0000313" key="10">
    <source>
        <dbReference type="Proteomes" id="UP000488299"/>
    </source>
</evidence>
<dbReference type="PROSITE" id="PS51257">
    <property type="entry name" value="PROKAR_LIPOPROTEIN"/>
    <property type="match status" value="1"/>
</dbReference>
<keyword evidence="10" id="KW-1185">Reference proteome</keyword>
<feature type="chain" id="PRO_5029662483" evidence="6">
    <location>
        <begin position="21"/>
        <end position="508"/>
    </location>
</feature>
<proteinExistence type="inferred from homology"/>
<protein>
    <submittedName>
        <fullName evidence="9">RagB/SusD family nutrient uptake outer membrane protein</fullName>
    </submittedName>
</protein>
<evidence type="ECO:0000259" key="7">
    <source>
        <dbReference type="Pfam" id="PF07980"/>
    </source>
</evidence>
<dbReference type="Pfam" id="PF07980">
    <property type="entry name" value="SusD_RagB"/>
    <property type="match status" value="1"/>
</dbReference>
<evidence type="ECO:0000256" key="1">
    <source>
        <dbReference type="ARBA" id="ARBA00004442"/>
    </source>
</evidence>
<dbReference type="EMBL" id="WELI01000014">
    <property type="protein sequence ID" value="KAB7726698.1"/>
    <property type="molecule type" value="Genomic_DNA"/>
</dbReference>
<comment type="caution">
    <text evidence="9">The sequence shown here is derived from an EMBL/GenBank/DDBJ whole genome shotgun (WGS) entry which is preliminary data.</text>
</comment>
<keyword evidence="3 6" id="KW-0732">Signal</keyword>
<dbReference type="CDD" id="cd08977">
    <property type="entry name" value="SusD"/>
    <property type="match status" value="1"/>
</dbReference>
<dbReference type="SUPFAM" id="SSF48452">
    <property type="entry name" value="TPR-like"/>
    <property type="match status" value="1"/>
</dbReference>
<evidence type="ECO:0000256" key="2">
    <source>
        <dbReference type="ARBA" id="ARBA00006275"/>
    </source>
</evidence>
<evidence type="ECO:0000259" key="8">
    <source>
        <dbReference type="Pfam" id="PF14322"/>
    </source>
</evidence>
<feature type="domain" description="SusD-like N-terminal" evidence="8">
    <location>
        <begin position="84"/>
        <end position="211"/>
    </location>
</feature>
<feature type="domain" description="RagB/SusD" evidence="7">
    <location>
        <begin position="252"/>
        <end position="507"/>
    </location>
</feature>
<evidence type="ECO:0000256" key="4">
    <source>
        <dbReference type="ARBA" id="ARBA00023136"/>
    </source>
</evidence>
<evidence type="ECO:0000256" key="5">
    <source>
        <dbReference type="ARBA" id="ARBA00023237"/>
    </source>
</evidence>
<dbReference type="InterPro" id="IPR033985">
    <property type="entry name" value="SusD-like_N"/>
</dbReference>
<dbReference type="AlphaFoldDB" id="A0A7J5TT24"/>
<keyword evidence="5" id="KW-0998">Cell outer membrane</keyword>
<comment type="subcellular location">
    <subcellularLocation>
        <location evidence="1">Cell outer membrane</location>
    </subcellularLocation>
</comment>
<comment type="similarity">
    <text evidence="2">Belongs to the SusD family.</text>
</comment>
<sequence length="508" mass="57507">MKLFRFIAFAGLLSTVSACKDNFLETLPLTAPSDKLFWKTEQDAVFWINDAYRTLPGAGDYIFNAMSDDAYTATTANGVVANGTYEPTSAVIASKWGYGTIRHCLELLARVDGIPGIRPELSSRLKGEAQFMIALKYFEMATLYRDVPLVDKVLPLSESDIPKSDKKTVIKYALDQLDLAIPNLPIRYPTAADNGRITKGAALALKARILLFNERWDEAATAAKTVMDLNTYQLHPNFNELFLTAFNNQTKEVILAYQYAKDLSVHTIQFSYGFYQVGGSGLSLPLPDLVNSYESKDGLPITESPLYNPLKPFENRDPRFAQTFITPFETFAGVKYDPINNKDDKTQAKTYIYYRKYIADLTNQQRSSWVNWIIFRYADVLLMYAEAKNEATGPDESVYAALDQIRTRAGMPKVDRARNTTRESLRGLIRNERRVELAGEGLRYYDILRWKTAQTVLNKPVVSFTIPGVLPLQNIETRVFNPAKNYVWPIPQTAIDNATKLVQHPEWK</sequence>